<dbReference type="EMBL" id="BAABBO010000007">
    <property type="protein sequence ID" value="GAA3957207.1"/>
    <property type="molecule type" value="Genomic_DNA"/>
</dbReference>
<keyword evidence="1 3" id="KW-0597">Phosphoprotein</keyword>
<keyword evidence="7" id="KW-1185">Reference proteome</keyword>
<dbReference type="InterPro" id="IPR011006">
    <property type="entry name" value="CheY-like_superfamily"/>
</dbReference>
<feature type="modified residue" description="4-aspartylphosphate" evidence="3">
    <location>
        <position position="54"/>
    </location>
</feature>
<dbReference type="InterPro" id="IPR016032">
    <property type="entry name" value="Sig_transdc_resp-reg_C-effctor"/>
</dbReference>
<keyword evidence="2" id="KW-0238">DNA-binding</keyword>
<protein>
    <submittedName>
        <fullName evidence="6">Response regulator transcription factor</fullName>
    </submittedName>
</protein>
<dbReference type="PRINTS" id="PR00038">
    <property type="entry name" value="HTHLUXR"/>
</dbReference>
<dbReference type="InterPro" id="IPR051015">
    <property type="entry name" value="EvgA-like"/>
</dbReference>
<dbReference type="SUPFAM" id="SSF52172">
    <property type="entry name" value="CheY-like"/>
    <property type="match status" value="1"/>
</dbReference>
<reference evidence="7" key="1">
    <citation type="journal article" date="2019" name="Int. J. Syst. Evol. Microbiol.">
        <title>The Global Catalogue of Microorganisms (GCM) 10K type strain sequencing project: providing services to taxonomists for standard genome sequencing and annotation.</title>
        <authorList>
            <consortium name="The Broad Institute Genomics Platform"/>
            <consortium name="The Broad Institute Genome Sequencing Center for Infectious Disease"/>
            <person name="Wu L."/>
            <person name="Ma J."/>
        </authorList>
    </citation>
    <scope>NUCLEOTIDE SEQUENCE [LARGE SCALE GENOMIC DNA]</scope>
    <source>
        <strain evidence="7">JCM 17555</strain>
    </source>
</reference>
<dbReference type="CDD" id="cd06170">
    <property type="entry name" value="LuxR_C_like"/>
    <property type="match status" value="1"/>
</dbReference>
<organism evidence="6 7">
    <name type="scientific">Allohahella marinimesophila</name>
    <dbReference type="NCBI Taxonomy" id="1054972"/>
    <lineage>
        <taxon>Bacteria</taxon>
        <taxon>Pseudomonadati</taxon>
        <taxon>Pseudomonadota</taxon>
        <taxon>Gammaproteobacteria</taxon>
        <taxon>Oceanospirillales</taxon>
        <taxon>Hahellaceae</taxon>
        <taxon>Allohahella</taxon>
    </lineage>
</organism>
<evidence type="ECO:0000256" key="3">
    <source>
        <dbReference type="PROSITE-ProRule" id="PRU00169"/>
    </source>
</evidence>
<feature type="domain" description="HTH luxR-type" evidence="4">
    <location>
        <begin position="144"/>
        <end position="209"/>
    </location>
</feature>
<dbReference type="InterPro" id="IPR001789">
    <property type="entry name" value="Sig_transdc_resp-reg_receiver"/>
</dbReference>
<dbReference type="Gene3D" id="3.40.50.2300">
    <property type="match status" value="1"/>
</dbReference>
<dbReference type="InterPro" id="IPR000792">
    <property type="entry name" value="Tscrpt_reg_LuxR_C"/>
</dbReference>
<proteinExistence type="predicted"/>
<dbReference type="PANTHER" id="PTHR45566:SF1">
    <property type="entry name" value="HTH-TYPE TRANSCRIPTIONAL REGULATOR YHJB-RELATED"/>
    <property type="match status" value="1"/>
</dbReference>
<evidence type="ECO:0000259" key="4">
    <source>
        <dbReference type="PROSITE" id="PS50043"/>
    </source>
</evidence>
<feature type="domain" description="Response regulatory" evidence="5">
    <location>
        <begin position="2"/>
        <end position="119"/>
    </location>
</feature>
<name>A0ABP7P0S1_9GAMM</name>
<dbReference type="PROSITE" id="PS50110">
    <property type="entry name" value="RESPONSE_REGULATORY"/>
    <property type="match status" value="1"/>
</dbReference>
<dbReference type="Pfam" id="PF00196">
    <property type="entry name" value="GerE"/>
    <property type="match status" value="1"/>
</dbReference>
<dbReference type="PROSITE" id="PS50043">
    <property type="entry name" value="HTH_LUXR_2"/>
    <property type="match status" value="1"/>
</dbReference>
<dbReference type="SMART" id="SM00421">
    <property type="entry name" value="HTH_LUXR"/>
    <property type="match status" value="1"/>
</dbReference>
<dbReference type="InterPro" id="IPR058245">
    <property type="entry name" value="NreC/VraR/RcsB-like_REC"/>
</dbReference>
<accession>A0ABP7P0S1</accession>
<evidence type="ECO:0000259" key="5">
    <source>
        <dbReference type="PROSITE" id="PS50110"/>
    </source>
</evidence>
<dbReference type="CDD" id="cd17535">
    <property type="entry name" value="REC_NarL-like"/>
    <property type="match status" value="1"/>
</dbReference>
<dbReference type="Proteomes" id="UP001501337">
    <property type="component" value="Unassembled WGS sequence"/>
</dbReference>
<evidence type="ECO:0000313" key="6">
    <source>
        <dbReference type="EMBL" id="GAA3957207.1"/>
    </source>
</evidence>
<dbReference type="RefSeq" id="WP_344804836.1">
    <property type="nucleotide sequence ID" value="NZ_BAABBO010000007.1"/>
</dbReference>
<dbReference type="Pfam" id="PF00072">
    <property type="entry name" value="Response_reg"/>
    <property type="match status" value="1"/>
</dbReference>
<dbReference type="SMART" id="SM00448">
    <property type="entry name" value="REC"/>
    <property type="match status" value="1"/>
</dbReference>
<evidence type="ECO:0000313" key="7">
    <source>
        <dbReference type="Proteomes" id="UP001501337"/>
    </source>
</evidence>
<dbReference type="PANTHER" id="PTHR45566">
    <property type="entry name" value="HTH-TYPE TRANSCRIPTIONAL REGULATOR YHJB-RELATED"/>
    <property type="match status" value="1"/>
</dbReference>
<evidence type="ECO:0000256" key="1">
    <source>
        <dbReference type="ARBA" id="ARBA00022553"/>
    </source>
</evidence>
<comment type="caution">
    <text evidence="6">The sequence shown here is derived from an EMBL/GenBank/DDBJ whole genome shotgun (WGS) entry which is preliminary data.</text>
</comment>
<evidence type="ECO:0000256" key="2">
    <source>
        <dbReference type="ARBA" id="ARBA00023125"/>
    </source>
</evidence>
<gene>
    <name evidence="6" type="ORF">GCM10022278_14720</name>
</gene>
<sequence>MNIIIADDHGLFRTGLMAALEDVYPQARLYEAASGQQVWQQLEHEPEIDLLLLDLQLPDVAGLDLLGQLQQRYPLVPVAILSGDDRPETMRRALAHEIQGYICKAGPTVVVIRAIQLILAGGSYFPHSLLAARGDADSTIPIGTAGPAASLSRRQVEVLRLLAEGLRNKEICSRLSLSMGTIKTHCNSIYRDLNVRNRTEAARVAQDMSLV</sequence>
<dbReference type="SUPFAM" id="SSF46894">
    <property type="entry name" value="C-terminal effector domain of the bipartite response regulators"/>
    <property type="match status" value="1"/>
</dbReference>